<evidence type="ECO:0000313" key="2">
    <source>
        <dbReference type="EMBL" id="MSS35050.1"/>
    </source>
</evidence>
<accession>A0A7X2TB33</accession>
<reference evidence="2 3" key="1">
    <citation type="submission" date="2019-08" db="EMBL/GenBank/DDBJ databases">
        <title>In-depth cultivation of the pig gut microbiome towards novel bacterial diversity and tailored functional studies.</title>
        <authorList>
            <person name="Wylensek D."/>
            <person name="Hitch T.C.A."/>
            <person name="Clavel T."/>
        </authorList>
    </citation>
    <scope>NUCLEOTIDE SEQUENCE [LARGE SCALE GENOMIC DNA]</scope>
    <source>
        <strain evidence="2 3">WCA-389-WT-23D1</strain>
    </source>
</reference>
<feature type="transmembrane region" description="Helical" evidence="1">
    <location>
        <begin position="6"/>
        <end position="29"/>
    </location>
</feature>
<dbReference type="RefSeq" id="WP_154470478.1">
    <property type="nucleotide sequence ID" value="NZ_VUMD01000001.1"/>
</dbReference>
<name>A0A7X2TB33_9CLOT</name>
<proteinExistence type="predicted"/>
<keyword evidence="1" id="KW-0472">Membrane</keyword>
<dbReference type="EMBL" id="VUMD01000001">
    <property type="protein sequence ID" value="MSS35050.1"/>
    <property type="molecule type" value="Genomic_DNA"/>
</dbReference>
<dbReference type="AlphaFoldDB" id="A0A7X2TB33"/>
<comment type="caution">
    <text evidence="2">The sequence shown here is derived from an EMBL/GenBank/DDBJ whole genome shotgun (WGS) entry which is preliminary data.</text>
</comment>
<evidence type="ECO:0000313" key="3">
    <source>
        <dbReference type="Proteomes" id="UP000429958"/>
    </source>
</evidence>
<evidence type="ECO:0000256" key="1">
    <source>
        <dbReference type="SAM" id="Phobius"/>
    </source>
</evidence>
<organism evidence="2 3">
    <name type="scientific">Clostridium porci</name>
    <dbReference type="NCBI Taxonomy" id="2605778"/>
    <lineage>
        <taxon>Bacteria</taxon>
        <taxon>Bacillati</taxon>
        <taxon>Bacillota</taxon>
        <taxon>Clostridia</taxon>
        <taxon>Eubacteriales</taxon>
        <taxon>Clostridiaceae</taxon>
        <taxon>Clostridium</taxon>
    </lineage>
</organism>
<dbReference type="Proteomes" id="UP000429958">
    <property type="component" value="Unassembled WGS sequence"/>
</dbReference>
<feature type="transmembrane region" description="Helical" evidence="1">
    <location>
        <begin position="67"/>
        <end position="86"/>
    </location>
</feature>
<keyword evidence="3" id="KW-1185">Reference proteome</keyword>
<feature type="transmembrane region" description="Helical" evidence="1">
    <location>
        <begin position="38"/>
        <end position="55"/>
    </location>
</feature>
<keyword evidence="1" id="KW-1133">Transmembrane helix</keyword>
<protein>
    <submittedName>
        <fullName evidence="2">Uncharacterized protein</fullName>
    </submittedName>
</protein>
<gene>
    <name evidence="2" type="ORF">FYJ39_00260</name>
</gene>
<feature type="transmembrane region" description="Helical" evidence="1">
    <location>
        <begin position="93"/>
        <end position="111"/>
    </location>
</feature>
<keyword evidence="1" id="KW-0812">Transmembrane</keyword>
<sequence>MILTSLDMLVIVFLSMSVVSVLGILLLFLLKSEKITKVIFYFLAGLGMATAYMNSASTPPGFMGEVVTGWGLGGLSAVAILVQIIGKTQKSFMAAKILVTVSVLAGIVNLFL</sequence>